<dbReference type="Gene3D" id="1.10.10.10">
    <property type="entry name" value="Winged helix-like DNA-binding domain superfamily/Winged helix DNA-binding domain"/>
    <property type="match status" value="1"/>
</dbReference>
<gene>
    <name evidence="5" type="ORF">SAMN04488512_11925</name>
</gene>
<keyword evidence="2" id="KW-0238">DNA-binding</keyword>
<evidence type="ECO:0000313" key="6">
    <source>
        <dbReference type="Proteomes" id="UP000198646"/>
    </source>
</evidence>
<keyword evidence="3" id="KW-0804">Transcription</keyword>
<dbReference type="PRINTS" id="PR00778">
    <property type="entry name" value="HTHARSR"/>
</dbReference>
<evidence type="ECO:0000256" key="2">
    <source>
        <dbReference type="ARBA" id="ARBA00023125"/>
    </source>
</evidence>
<protein>
    <submittedName>
        <fullName evidence="5">Transcriptional regulator, ArsR family</fullName>
    </submittedName>
</protein>
<evidence type="ECO:0000256" key="1">
    <source>
        <dbReference type="ARBA" id="ARBA00023015"/>
    </source>
</evidence>
<dbReference type="InterPro" id="IPR011991">
    <property type="entry name" value="ArsR-like_HTH"/>
</dbReference>
<dbReference type="RefSeq" id="WP_093733926.1">
    <property type="nucleotide sequence ID" value="NZ_FNJD01000019.1"/>
</dbReference>
<keyword evidence="6" id="KW-1185">Reference proteome</keyword>
<dbReference type="PANTHER" id="PTHR43132:SF2">
    <property type="entry name" value="ARSENICAL RESISTANCE OPERON REPRESSOR ARSR-RELATED"/>
    <property type="match status" value="1"/>
</dbReference>
<dbReference type="InterPro" id="IPR036390">
    <property type="entry name" value="WH_DNA-bd_sf"/>
</dbReference>
<dbReference type="SMART" id="SM00418">
    <property type="entry name" value="HTH_ARSR"/>
    <property type="match status" value="1"/>
</dbReference>
<dbReference type="SUPFAM" id="SSF46785">
    <property type="entry name" value="Winged helix' DNA-binding domain"/>
    <property type="match status" value="1"/>
</dbReference>
<organism evidence="5 6">
    <name type="scientific">Sulfitobacter litoralis</name>
    <dbReference type="NCBI Taxonomy" id="335975"/>
    <lineage>
        <taxon>Bacteria</taxon>
        <taxon>Pseudomonadati</taxon>
        <taxon>Pseudomonadota</taxon>
        <taxon>Alphaproteobacteria</taxon>
        <taxon>Rhodobacterales</taxon>
        <taxon>Roseobacteraceae</taxon>
        <taxon>Sulfitobacter</taxon>
    </lineage>
</organism>
<name>A0ABY0SR52_9RHOB</name>
<dbReference type="PROSITE" id="PS50987">
    <property type="entry name" value="HTH_ARSR_2"/>
    <property type="match status" value="1"/>
</dbReference>
<evidence type="ECO:0000313" key="5">
    <source>
        <dbReference type="EMBL" id="SDP52506.1"/>
    </source>
</evidence>
<dbReference type="EMBL" id="FNJD01000019">
    <property type="protein sequence ID" value="SDP52506.1"/>
    <property type="molecule type" value="Genomic_DNA"/>
</dbReference>
<sequence length="104" mass="11074">MTAHQKAARALAALGHDTRLEIFRLLVRAGDDALTVGEIGTHLNAAPSTLAHHLGALVDAGLIIQRRDGRRIVNRVDFDAMRATLSFLTSECCTGVSLNKDAAA</sequence>
<dbReference type="NCBIfam" id="NF033788">
    <property type="entry name" value="HTH_metalloreg"/>
    <property type="match status" value="1"/>
</dbReference>
<dbReference type="PANTHER" id="PTHR43132">
    <property type="entry name" value="ARSENICAL RESISTANCE OPERON REPRESSOR ARSR-RELATED"/>
    <property type="match status" value="1"/>
</dbReference>
<evidence type="ECO:0000256" key="3">
    <source>
        <dbReference type="ARBA" id="ARBA00023163"/>
    </source>
</evidence>
<proteinExistence type="predicted"/>
<dbReference type="Pfam" id="PF12840">
    <property type="entry name" value="HTH_20"/>
    <property type="match status" value="1"/>
</dbReference>
<accession>A0ABY0SR52</accession>
<dbReference type="InterPro" id="IPR001845">
    <property type="entry name" value="HTH_ArsR_DNA-bd_dom"/>
</dbReference>
<evidence type="ECO:0000259" key="4">
    <source>
        <dbReference type="PROSITE" id="PS50987"/>
    </source>
</evidence>
<feature type="domain" description="HTH arsR-type" evidence="4">
    <location>
        <begin position="1"/>
        <end position="96"/>
    </location>
</feature>
<dbReference type="InterPro" id="IPR051011">
    <property type="entry name" value="Metal_resp_trans_reg"/>
</dbReference>
<dbReference type="Proteomes" id="UP000198646">
    <property type="component" value="Unassembled WGS sequence"/>
</dbReference>
<reference evidence="5 6" key="1">
    <citation type="submission" date="2016-10" db="EMBL/GenBank/DDBJ databases">
        <authorList>
            <person name="Varghese N."/>
            <person name="Submissions S."/>
        </authorList>
    </citation>
    <scope>NUCLEOTIDE SEQUENCE [LARGE SCALE GENOMIC DNA]</scope>
    <source>
        <strain evidence="5 6">DSM 17584</strain>
    </source>
</reference>
<dbReference type="InterPro" id="IPR036388">
    <property type="entry name" value="WH-like_DNA-bd_sf"/>
</dbReference>
<comment type="caution">
    <text evidence="5">The sequence shown here is derived from an EMBL/GenBank/DDBJ whole genome shotgun (WGS) entry which is preliminary data.</text>
</comment>
<keyword evidence="1" id="KW-0805">Transcription regulation</keyword>
<dbReference type="CDD" id="cd00090">
    <property type="entry name" value="HTH_ARSR"/>
    <property type="match status" value="1"/>
</dbReference>